<accession>A0ABM1TL91</accession>
<feature type="region of interest" description="Disordered" evidence="1">
    <location>
        <begin position="636"/>
        <end position="665"/>
    </location>
</feature>
<dbReference type="RefSeq" id="XP_022256647.1">
    <property type="nucleotide sequence ID" value="XM_022400939.1"/>
</dbReference>
<feature type="region of interest" description="Disordered" evidence="1">
    <location>
        <begin position="1"/>
        <end position="20"/>
    </location>
</feature>
<feature type="region of interest" description="Disordered" evidence="1">
    <location>
        <begin position="1101"/>
        <end position="1173"/>
    </location>
</feature>
<feature type="compositionally biased region" description="Basic and acidic residues" evidence="1">
    <location>
        <begin position="920"/>
        <end position="937"/>
    </location>
</feature>
<name>A0ABM1TL91_LIMPO</name>
<dbReference type="Proteomes" id="UP000694941">
    <property type="component" value="Unplaced"/>
</dbReference>
<gene>
    <name evidence="3" type="primary">LOC106472345</name>
</gene>
<reference evidence="3" key="1">
    <citation type="submission" date="2025-08" db="UniProtKB">
        <authorList>
            <consortium name="RefSeq"/>
        </authorList>
    </citation>
    <scope>IDENTIFICATION</scope>
    <source>
        <tissue evidence="3">Muscle</tissue>
    </source>
</reference>
<evidence type="ECO:0000313" key="3">
    <source>
        <dbReference type="RefSeq" id="XP_022256647.1"/>
    </source>
</evidence>
<protein>
    <submittedName>
        <fullName evidence="3">Uncharacterized protein LOC106472345</fullName>
    </submittedName>
</protein>
<keyword evidence="2" id="KW-1185">Reference proteome</keyword>
<feature type="compositionally biased region" description="Acidic residues" evidence="1">
    <location>
        <begin position="649"/>
        <end position="661"/>
    </location>
</feature>
<feature type="compositionally biased region" description="Basic and acidic residues" evidence="1">
    <location>
        <begin position="233"/>
        <end position="243"/>
    </location>
</feature>
<feature type="compositionally biased region" description="Low complexity" evidence="1">
    <location>
        <begin position="1128"/>
        <end position="1144"/>
    </location>
</feature>
<evidence type="ECO:0000313" key="2">
    <source>
        <dbReference type="Proteomes" id="UP000694941"/>
    </source>
</evidence>
<feature type="compositionally biased region" description="Low complexity" evidence="1">
    <location>
        <begin position="1153"/>
        <end position="1165"/>
    </location>
</feature>
<feature type="compositionally biased region" description="Low complexity" evidence="1">
    <location>
        <begin position="946"/>
        <end position="955"/>
    </location>
</feature>
<sequence length="1190" mass="136994">MGNSNSRSVTLPRTQSSVSSMLQKDDAYIRNMSKVRVFPQPPGSQMLRATENGIFLQNEGTITGKKAQRSVKQATGDVNPELVGLLHKRLKLQEAYYRDSSVRRGFFGSNKAYSDPDIVHSMLNWHDLLDGEKDEVNSIYNSRSLIALSPSEAKIKARKKSQEFGRFNSSSLPRDFNSTHHLDTRRNVDQFNSHKKSFFSKLRNNNKNEKKKDVPGCVQNPVIPTPDYSTESEEPKIEDGDDKGYYSQEFRVESRVRNSYNENGKNKKTKRSLYDLNKKHMRDEDANKAGVETYSSVSTNSKKQTQYEAFNKELCTNFIEDIPQRSNCYPRNQNSAFSESQINRIQEESKTNFDPRIAPSFVKVSSQPVIPFKSETTNSSCPQTVTTNNKDYISSFDYQDKYHTSEVTNKVNVKYRDKPLAHIKNMSFKQNQCLPVQQNQCLPVQQNQCLPVQQNQCLPVQQNQCLPVQQNQCLPVHVCGIYSSAVKEKSQLNLKNRCGQASPYLNASGLSSESSLSDEEDIKISVKLKPILPRKQLQLPRFSPTEAWRSLFSDAQQSGASSEGEEEVKLHQINRPMAPPRLFTDRCGDSGISPDAGSPALMNDTFEVLFSDSKQWKSLQNGPLLSEEIQESFTFNKQHDPVQWTPAQDLDDSERESEEREFEGVISATPIQPKPAFLNNLCTDHYISRNITESNGINVPPCGSPEPMHIKSDDKYNKTNKKNQQHFNSLRNLKKAFGFRGKLSTLECVNNVDSNWHLSRSVPDNIDNTEKSEISNLDYRHLERSCPGSLVDNPDKELQQGKLIPHSEKECMMYLPGYGVTCMEKHRDNVKTSTLQKETKPIHTKKKNKFTFQGTFRKEEKRRLEEKLINEVVEKERLREAEMEWMSRVEEEFRKQRDTEKLNLRSQLRVLNQHSSVYEPQKDNSFRNFKPRNELRPDSQNLNCFSESGSLSVSSEKTKGYEDGNTTNEHYYASVDDPRINKRPTGMGKWMLRNQHVSVNTPDPLNISQQVRDKMKSVDLYKHEHQLKPLYSEAMNKDRLESQLHRKDFRNSTKVSDVYMFHPSDARQVIKLEKSKNLYLPHTARNDNINDKTLNPTYVQYNRKEDSPYLNSPTNIVSPSRVERENSLTKTSLDSFDLSSSLSTNRDRQLPESKNNFSRRNNRNSTLDFNGFTEPHSEKMFTRINRIDWI</sequence>
<evidence type="ECO:0000256" key="1">
    <source>
        <dbReference type="SAM" id="MobiDB-lite"/>
    </source>
</evidence>
<feature type="compositionally biased region" description="Polar residues" evidence="1">
    <location>
        <begin position="1109"/>
        <end position="1118"/>
    </location>
</feature>
<feature type="region of interest" description="Disordered" evidence="1">
    <location>
        <begin position="205"/>
        <end position="243"/>
    </location>
</feature>
<feature type="region of interest" description="Disordered" evidence="1">
    <location>
        <begin position="913"/>
        <end position="965"/>
    </location>
</feature>
<dbReference type="GeneID" id="106472345"/>
<organism evidence="2 3">
    <name type="scientific">Limulus polyphemus</name>
    <name type="common">Atlantic horseshoe crab</name>
    <dbReference type="NCBI Taxonomy" id="6850"/>
    <lineage>
        <taxon>Eukaryota</taxon>
        <taxon>Metazoa</taxon>
        <taxon>Ecdysozoa</taxon>
        <taxon>Arthropoda</taxon>
        <taxon>Chelicerata</taxon>
        <taxon>Merostomata</taxon>
        <taxon>Xiphosura</taxon>
        <taxon>Limulidae</taxon>
        <taxon>Limulus</taxon>
    </lineage>
</organism>
<proteinExistence type="predicted"/>